<keyword evidence="1" id="KW-0812">Transmembrane</keyword>
<feature type="transmembrane region" description="Helical" evidence="1">
    <location>
        <begin position="85"/>
        <end position="110"/>
    </location>
</feature>
<proteinExistence type="predicted"/>
<sequence length="212" mass="25946">MDNKNHKNNFNEELNLLFEKLAESRDKGIKNIEDLKQRIAIRLDEEIARLYAKKDFIAEMWTRRGELRLQKISFLKKIFSNSLWVNLRFLASMPFIYMMIIPAIIMHVMVEIYHQVCFRIYKIPRVKAREYFIFDRQLLPYLNWFEKFNCFYCSYFNCLVSYVKEIAGRTERYWCPIKHSRKIKDPHSEYAKFVDYADGEAFRKKWDELQKF</sequence>
<dbReference type="Proteomes" id="UP000034022">
    <property type="component" value="Unassembled WGS sequence"/>
</dbReference>
<comment type="caution">
    <text evidence="2">The sequence shown here is derived from an EMBL/GenBank/DDBJ whole genome shotgun (WGS) entry which is preliminary data.</text>
</comment>
<gene>
    <name evidence="2" type="ORF">US91_C0008G0077</name>
</gene>
<keyword evidence="1" id="KW-0472">Membrane</keyword>
<evidence type="ECO:0000256" key="1">
    <source>
        <dbReference type="SAM" id="Phobius"/>
    </source>
</evidence>
<name>A0A0G0JTH9_9BACT</name>
<dbReference type="EMBL" id="LBUU01000008">
    <property type="protein sequence ID" value="KKQ69957.1"/>
    <property type="molecule type" value="Genomic_DNA"/>
</dbReference>
<evidence type="ECO:0000313" key="2">
    <source>
        <dbReference type="EMBL" id="KKQ69957.1"/>
    </source>
</evidence>
<dbReference type="AlphaFoldDB" id="A0A0G0JTH9"/>
<keyword evidence="1" id="KW-1133">Transmembrane helix</keyword>
<organism evidence="2 3">
    <name type="scientific">Candidatus Falkowbacteria bacterium GW2011_GWE1_38_31</name>
    <dbReference type="NCBI Taxonomy" id="1618638"/>
    <lineage>
        <taxon>Bacteria</taxon>
        <taxon>Candidatus Falkowiibacteriota</taxon>
    </lineage>
</organism>
<reference evidence="2" key="1">
    <citation type="journal article" date="2015" name="Nature">
        <title>rRNA introns, odd ribosomes, and small enigmatic genomes across a large radiation of phyla.</title>
        <authorList>
            <person name="Brown C.T."/>
            <person name="Hug L.A."/>
            <person name="Thomas B.C."/>
            <person name="Sharon I."/>
            <person name="Castelle C.J."/>
            <person name="Singh A."/>
            <person name="Wilkins M.J."/>
            <person name="Williams K.H."/>
            <person name="Banfield J.F."/>
        </authorList>
    </citation>
    <scope>NUCLEOTIDE SEQUENCE [LARGE SCALE GENOMIC DNA]</scope>
</reference>
<evidence type="ECO:0000313" key="3">
    <source>
        <dbReference type="Proteomes" id="UP000034022"/>
    </source>
</evidence>
<dbReference type="PATRIC" id="fig|1618638.3.peg.982"/>
<protein>
    <submittedName>
        <fullName evidence="2">Uncharacterized protein</fullName>
    </submittedName>
</protein>
<accession>A0A0G0JTH9</accession>